<dbReference type="AlphaFoldDB" id="A0A7C3R3X4"/>
<dbReference type="InterPro" id="IPR001509">
    <property type="entry name" value="Epimerase_deHydtase"/>
</dbReference>
<evidence type="ECO:0000259" key="1">
    <source>
        <dbReference type="Pfam" id="PF01370"/>
    </source>
</evidence>
<dbReference type="GO" id="GO:0044877">
    <property type="term" value="F:protein-containing complex binding"/>
    <property type="evidence" value="ECO:0007669"/>
    <property type="project" value="TreeGrafter"/>
</dbReference>
<dbReference type="SUPFAM" id="SSF51735">
    <property type="entry name" value="NAD(P)-binding Rossmann-fold domains"/>
    <property type="match status" value="1"/>
</dbReference>
<evidence type="ECO:0000313" key="2">
    <source>
        <dbReference type="EMBL" id="HFT93693.1"/>
    </source>
</evidence>
<organism evidence="2">
    <name type="scientific">Leptospirillum ferriphilum</name>
    <dbReference type="NCBI Taxonomy" id="178606"/>
    <lineage>
        <taxon>Bacteria</taxon>
        <taxon>Pseudomonadati</taxon>
        <taxon>Nitrospirota</taxon>
        <taxon>Nitrospiria</taxon>
        <taxon>Nitrospirales</taxon>
        <taxon>Nitrospiraceae</taxon>
        <taxon>Leptospirillum</taxon>
    </lineage>
</organism>
<dbReference type="EMBL" id="DTMM01000147">
    <property type="protein sequence ID" value="HFT93693.1"/>
    <property type="molecule type" value="Genomic_DNA"/>
</dbReference>
<gene>
    <name evidence="2" type="ORF">ENX03_07130</name>
</gene>
<dbReference type="Gene3D" id="3.40.50.720">
    <property type="entry name" value="NAD(P)-binding Rossmann-like Domain"/>
    <property type="match status" value="1"/>
</dbReference>
<dbReference type="PANTHER" id="PTHR12126:SF11">
    <property type="entry name" value="NADH DEHYDROGENASE [UBIQUINONE] 1 ALPHA SUBCOMPLEX SUBUNIT 9, MITOCHONDRIAL"/>
    <property type="match status" value="1"/>
</dbReference>
<reference evidence="2" key="1">
    <citation type="journal article" date="2020" name="mSystems">
        <title>Genome- and Community-Level Interaction Insights into Carbon Utilization and Element Cycling Functions of Hydrothermarchaeota in Hydrothermal Sediment.</title>
        <authorList>
            <person name="Zhou Z."/>
            <person name="Liu Y."/>
            <person name="Xu W."/>
            <person name="Pan J."/>
            <person name="Luo Z.H."/>
            <person name="Li M."/>
        </authorList>
    </citation>
    <scope>NUCLEOTIDE SEQUENCE [LARGE SCALE GENOMIC DNA]</scope>
    <source>
        <strain evidence="2">SpSt-902</strain>
    </source>
</reference>
<proteinExistence type="predicted"/>
<protein>
    <submittedName>
        <fullName evidence="2">Complex I NDUFA9 subunit family protein</fullName>
    </submittedName>
</protein>
<dbReference type="InterPro" id="IPR051207">
    <property type="entry name" value="ComplexI_NDUFA9_subunit"/>
</dbReference>
<accession>A0A7C3R3X4</accession>
<comment type="caution">
    <text evidence="2">The sequence shown here is derived from an EMBL/GenBank/DDBJ whole genome shotgun (WGS) entry which is preliminary data.</text>
</comment>
<dbReference type="Pfam" id="PF01370">
    <property type="entry name" value="Epimerase"/>
    <property type="match status" value="1"/>
</dbReference>
<dbReference type="PANTHER" id="PTHR12126">
    <property type="entry name" value="NADH-UBIQUINONE OXIDOREDUCTASE 39 KDA SUBUNIT-RELATED"/>
    <property type="match status" value="1"/>
</dbReference>
<feature type="domain" description="NAD-dependent epimerase/dehydratase" evidence="1">
    <location>
        <begin position="3"/>
        <end position="201"/>
    </location>
</feature>
<dbReference type="CDD" id="cd05271">
    <property type="entry name" value="NDUFA9_like_SDR_a"/>
    <property type="match status" value="1"/>
</dbReference>
<name>A0A7C3R3X4_9BACT</name>
<dbReference type="InterPro" id="IPR036291">
    <property type="entry name" value="NAD(P)-bd_dom_sf"/>
</dbReference>
<sequence>MKIAVTGGTGFVGQAFLSEWSRQSPPSEVRIVSRYPPPRPLPSFARWFPGNVTDRTSLAPAMEGADAVLHLTGILAETKTQSYEGIHVAGTQNVLDAARSAHVSRIVYLSAIGASPAARSRYHRTKAEAEEILKSSGLDVTIFRPSVVFGRGDKFLNLFAGLGRSLHLLPLIGDGMSRVHPVWVGDLVQAVLSALPAPETFGRTFLAGGSRIYTYRELMEVLKKSLRFRAMILPQPESFLRLVAGVQEALLPVPFLTREMVTMAMEDNIAMPNDLVVVFRQSPYPVEAYLEAEFSSGQK</sequence>